<dbReference type="AlphaFoldDB" id="A0A1R3L4W0"/>
<gene>
    <name evidence="2" type="ORF">COLO4_00027</name>
</gene>
<protein>
    <submittedName>
        <fullName evidence="2">Uncharacterized protein</fullName>
    </submittedName>
</protein>
<dbReference type="AntiFam" id="ANF00141">
    <property type="entry name" value="Shadow ORF (opposite guaB)"/>
</dbReference>
<keyword evidence="3" id="KW-1185">Reference proteome</keyword>
<feature type="region of interest" description="Disordered" evidence="1">
    <location>
        <begin position="1"/>
        <end position="54"/>
    </location>
</feature>
<name>A0A1R3L4W0_9ROSI</name>
<evidence type="ECO:0000313" key="2">
    <source>
        <dbReference type="EMBL" id="OMP14348.1"/>
    </source>
</evidence>
<comment type="caution">
    <text evidence="2">The sequence shown here is derived from an EMBL/GenBank/DDBJ whole genome shotgun (WGS) entry which is preliminary data.</text>
</comment>
<feature type="compositionally biased region" description="Basic and acidic residues" evidence="1">
    <location>
        <begin position="31"/>
        <end position="48"/>
    </location>
</feature>
<accession>A0A1R3L4W0</accession>
<proteinExistence type="predicted"/>
<sequence>MADDGGLLGRSTVRVDNSNTTKGSHGSSHVGFRDGVHRRGNTGDREADIAGETG</sequence>
<dbReference type="Proteomes" id="UP000187203">
    <property type="component" value="Unassembled WGS sequence"/>
</dbReference>
<evidence type="ECO:0000256" key="1">
    <source>
        <dbReference type="SAM" id="MobiDB-lite"/>
    </source>
</evidence>
<organism evidence="2 3">
    <name type="scientific">Corchorus olitorius</name>
    <dbReference type="NCBI Taxonomy" id="93759"/>
    <lineage>
        <taxon>Eukaryota</taxon>
        <taxon>Viridiplantae</taxon>
        <taxon>Streptophyta</taxon>
        <taxon>Embryophyta</taxon>
        <taxon>Tracheophyta</taxon>
        <taxon>Spermatophyta</taxon>
        <taxon>Magnoliopsida</taxon>
        <taxon>eudicotyledons</taxon>
        <taxon>Gunneridae</taxon>
        <taxon>Pentapetalae</taxon>
        <taxon>rosids</taxon>
        <taxon>malvids</taxon>
        <taxon>Malvales</taxon>
        <taxon>Malvaceae</taxon>
        <taxon>Grewioideae</taxon>
        <taxon>Apeibeae</taxon>
        <taxon>Corchorus</taxon>
    </lineage>
</organism>
<dbReference type="AntiFam" id="ANF00223">
    <property type="entry name" value="Shadow ORF (opposite guaB)"/>
</dbReference>
<dbReference type="EMBL" id="AWUE01000170">
    <property type="protein sequence ID" value="OMP14348.1"/>
    <property type="molecule type" value="Genomic_DNA"/>
</dbReference>
<feature type="compositionally biased region" description="Polar residues" evidence="1">
    <location>
        <begin position="14"/>
        <end position="27"/>
    </location>
</feature>
<evidence type="ECO:0000313" key="3">
    <source>
        <dbReference type="Proteomes" id="UP000187203"/>
    </source>
</evidence>
<reference evidence="3" key="1">
    <citation type="submission" date="2013-09" db="EMBL/GenBank/DDBJ databases">
        <title>Corchorus olitorius genome sequencing.</title>
        <authorList>
            <person name="Alam M."/>
            <person name="Haque M.S."/>
            <person name="Islam M.S."/>
            <person name="Emdad E.M."/>
            <person name="Islam M.M."/>
            <person name="Ahmed B."/>
            <person name="Halim A."/>
            <person name="Hossen Q.M.M."/>
            <person name="Hossain M.Z."/>
            <person name="Ahmed R."/>
            <person name="Khan M.M."/>
            <person name="Islam R."/>
            <person name="Rashid M.M."/>
            <person name="Khan S.A."/>
            <person name="Rahman M.S."/>
            <person name="Alam M."/>
            <person name="Yahiya A.S."/>
            <person name="Khan M.S."/>
            <person name="Azam M.S."/>
            <person name="Haque T."/>
            <person name="Lashkar M.Z.H."/>
            <person name="Akhand A.I."/>
            <person name="Morshed G."/>
            <person name="Roy S."/>
            <person name="Uddin K.S."/>
            <person name="Rabeya T."/>
            <person name="Hossain A.S."/>
            <person name="Chowdhury A."/>
            <person name="Snigdha A.R."/>
            <person name="Mortoza M.S."/>
            <person name="Matin S.A."/>
            <person name="Hoque S.M.E."/>
            <person name="Islam M.K."/>
            <person name="Roy D.K."/>
            <person name="Haider R."/>
            <person name="Moosa M.M."/>
            <person name="Elias S.M."/>
            <person name="Hasan A.M."/>
            <person name="Jahan S."/>
            <person name="Shafiuddin M."/>
            <person name="Mahmood N."/>
            <person name="Shommy N.S."/>
        </authorList>
    </citation>
    <scope>NUCLEOTIDE SEQUENCE [LARGE SCALE GENOMIC DNA]</scope>
    <source>
        <strain evidence="3">cv. O-4</strain>
    </source>
</reference>